<protein>
    <submittedName>
        <fullName evidence="3">Unannotated protein</fullName>
    </submittedName>
</protein>
<proteinExistence type="predicted"/>
<accession>A0A6J7RIE1</accession>
<name>A0A6J7RIE1_9ZZZZ</name>
<evidence type="ECO:0000313" key="3">
    <source>
        <dbReference type="EMBL" id="CAB5028270.1"/>
    </source>
</evidence>
<gene>
    <name evidence="1" type="ORF">UFOPK3164_00798</name>
    <name evidence="2" type="ORF">UFOPK3427_01840</name>
    <name evidence="3" type="ORF">UFOPK4112_01390</name>
</gene>
<reference evidence="3" key="1">
    <citation type="submission" date="2020-05" db="EMBL/GenBank/DDBJ databases">
        <authorList>
            <person name="Chiriac C."/>
            <person name="Salcher M."/>
            <person name="Ghai R."/>
            <person name="Kavagutti S V."/>
        </authorList>
    </citation>
    <scope>NUCLEOTIDE SEQUENCE</scope>
</reference>
<evidence type="ECO:0000313" key="1">
    <source>
        <dbReference type="EMBL" id="CAB4826498.1"/>
    </source>
</evidence>
<dbReference type="EMBL" id="CAFBPM010000015">
    <property type="protein sequence ID" value="CAB5028270.1"/>
    <property type="molecule type" value="Genomic_DNA"/>
</dbReference>
<sequence length="254" mass="28475">MTFSEPTWGQVQVTEFERIAVISPHFDDAAMGAGNLLLSYPGSTVVTVYASAPTHYPTPPSEWDALGGFESGDDVVALRRIEDQRAMDLLGADHIWMEFVDNQYLDKTERSTPAEVAASLETVLRALHPTAIFLPFGLGNPDHDVTHDAGLIARESMLDVAWFCYEDHGYKHIPGLLSWRVSKLLRNKPWATPAMVPTVANEELKREAIWCYESQIPPLERDHALSERISAHVPEQFWRLADPPKGWEGLSELI</sequence>
<dbReference type="EMBL" id="CAFBLT010000004">
    <property type="protein sequence ID" value="CAB4884091.1"/>
    <property type="molecule type" value="Genomic_DNA"/>
</dbReference>
<dbReference type="SUPFAM" id="SSF102588">
    <property type="entry name" value="LmbE-like"/>
    <property type="match status" value="1"/>
</dbReference>
<dbReference type="InterPro" id="IPR003737">
    <property type="entry name" value="GlcNAc_PI_deacetylase-related"/>
</dbReference>
<dbReference type="Pfam" id="PF02585">
    <property type="entry name" value="PIG-L"/>
    <property type="match status" value="1"/>
</dbReference>
<evidence type="ECO:0000313" key="2">
    <source>
        <dbReference type="EMBL" id="CAB4884091.1"/>
    </source>
</evidence>
<organism evidence="3">
    <name type="scientific">freshwater metagenome</name>
    <dbReference type="NCBI Taxonomy" id="449393"/>
    <lineage>
        <taxon>unclassified sequences</taxon>
        <taxon>metagenomes</taxon>
        <taxon>ecological metagenomes</taxon>
    </lineage>
</organism>
<dbReference type="InterPro" id="IPR024078">
    <property type="entry name" value="LmbE-like_dom_sf"/>
</dbReference>
<dbReference type="Gene3D" id="3.40.50.10320">
    <property type="entry name" value="LmbE-like"/>
    <property type="match status" value="1"/>
</dbReference>
<dbReference type="AlphaFoldDB" id="A0A6J7RIE1"/>
<dbReference type="EMBL" id="CAFABE010000030">
    <property type="protein sequence ID" value="CAB4826498.1"/>
    <property type="molecule type" value="Genomic_DNA"/>
</dbReference>